<protein>
    <recommendedName>
        <fullName evidence="7">ABC3 transporter permease C-terminal domain-containing protein</fullName>
    </recommendedName>
</protein>
<keyword evidence="5 6" id="KW-0472">Membrane</keyword>
<evidence type="ECO:0000313" key="8">
    <source>
        <dbReference type="EMBL" id="TBT83204.1"/>
    </source>
</evidence>
<keyword evidence="2" id="KW-1003">Cell membrane</keyword>
<feature type="domain" description="ABC3 transporter permease C-terminal" evidence="7">
    <location>
        <begin position="3"/>
        <end position="97"/>
    </location>
</feature>
<dbReference type="Proteomes" id="UP000292373">
    <property type="component" value="Unassembled WGS sequence"/>
</dbReference>
<evidence type="ECO:0000256" key="6">
    <source>
        <dbReference type="SAM" id="Phobius"/>
    </source>
</evidence>
<evidence type="ECO:0000256" key="3">
    <source>
        <dbReference type="ARBA" id="ARBA00022692"/>
    </source>
</evidence>
<dbReference type="InterPro" id="IPR003838">
    <property type="entry name" value="ABC3_permease_C"/>
</dbReference>
<evidence type="ECO:0000313" key="9">
    <source>
        <dbReference type="Proteomes" id="UP000292373"/>
    </source>
</evidence>
<accession>A0A4Q9KD46</accession>
<dbReference type="OrthoDB" id="3734492at2"/>
<dbReference type="EMBL" id="SDMQ01000013">
    <property type="protein sequence ID" value="TBT83204.1"/>
    <property type="molecule type" value="Genomic_DNA"/>
</dbReference>
<comment type="caution">
    <text evidence="8">The sequence shown here is derived from an EMBL/GenBank/DDBJ whole genome shotgun (WGS) entry which is preliminary data.</text>
</comment>
<dbReference type="AlphaFoldDB" id="A0A4Q9KD46"/>
<sequence length="109" mass="11138">MSKQRDAELALVGITGATPNQRRLLPVLEATILTVTAAIPAAAALGVMLGFLVVSFRAAGLVPGIDVPASAWLLGVGVTGLIMVAATFLPTLSALRLPEPRVVARLAAE</sequence>
<keyword evidence="3 6" id="KW-0812">Transmembrane</keyword>
<dbReference type="GO" id="GO:0005886">
    <property type="term" value="C:plasma membrane"/>
    <property type="evidence" value="ECO:0007669"/>
    <property type="project" value="UniProtKB-SubCell"/>
</dbReference>
<evidence type="ECO:0000256" key="2">
    <source>
        <dbReference type="ARBA" id="ARBA00022475"/>
    </source>
</evidence>
<organism evidence="8 9">
    <name type="scientific">Propioniciclava sinopodophylli</name>
    <dbReference type="NCBI Taxonomy" id="1837344"/>
    <lineage>
        <taxon>Bacteria</taxon>
        <taxon>Bacillati</taxon>
        <taxon>Actinomycetota</taxon>
        <taxon>Actinomycetes</taxon>
        <taxon>Propionibacteriales</taxon>
        <taxon>Propionibacteriaceae</taxon>
        <taxon>Propioniciclava</taxon>
    </lineage>
</organism>
<reference evidence="8 9" key="1">
    <citation type="submission" date="2019-01" db="EMBL/GenBank/DDBJ databases">
        <title>Lactibacter flavus gen. nov., sp. nov., a novel bacterium of the family Propionibacteriaceae isolated from raw milk and dairy products.</title>
        <authorList>
            <person name="Huptas C."/>
            <person name="Wenning M."/>
            <person name="Breitenwieser F."/>
            <person name="Doll E."/>
            <person name="Von Neubeck M."/>
            <person name="Busse H.-J."/>
            <person name="Scherer S."/>
        </authorList>
    </citation>
    <scope>NUCLEOTIDE SEQUENCE [LARGE SCALE GENOMIC DNA]</scope>
    <source>
        <strain evidence="8 9">KCTC 33808</strain>
    </source>
</reference>
<proteinExistence type="predicted"/>
<gene>
    <name evidence="8" type="ORF">ET989_12060</name>
</gene>
<evidence type="ECO:0000256" key="1">
    <source>
        <dbReference type="ARBA" id="ARBA00004651"/>
    </source>
</evidence>
<evidence type="ECO:0000256" key="4">
    <source>
        <dbReference type="ARBA" id="ARBA00022989"/>
    </source>
</evidence>
<evidence type="ECO:0000256" key="5">
    <source>
        <dbReference type="ARBA" id="ARBA00023136"/>
    </source>
</evidence>
<feature type="transmembrane region" description="Helical" evidence="6">
    <location>
        <begin position="32"/>
        <end position="59"/>
    </location>
</feature>
<comment type="subcellular location">
    <subcellularLocation>
        <location evidence="1">Cell membrane</location>
        <topology evidence="1">Multi-pass membrane protein</topology>
    </subcellularLocation>
</comment>
<keyword evidence="4 6" id="KW-1133">Transmembrane helix</keyword>
<feature type="transmembrane region" description="Helical" evidence="6">
    <location>
        <begin position="71"/>
        <end position="95"/>
    </location>
</feature>
<evidence type="ECO:0000259" key="7">
    <source>
        <dbReference type="Pfam" id="PF02687"/>
    </source>
</evidence>
<name>A0A4Q9KD46_9ACTN</name>
<keyword evidence="9" id="KW-1185">Reference proteome</keyword>
<dbReference type="Pfam" id="PF02687">
    <property type="entry name" value="FtsX"/>
    <property type="match status" value="1"/>
</dbReference>